<dbReference type="InterPro" id="IPR038765">
    <property type="entry name" value="Papain-like_cys_pep_sf"/>
</dbReference>
<keyword evidence="13" id="KW-0378">Hydrolase</keyword>
<evidence type="ECO:0000256" key="8">
    <source>
        <dbReference type="ARBA" id="ARBA00023242"/>
    </source>
</evidence>
<dbReference type="CDD" id="cd02669">
    <property type="entry name" value="Peptidase_C19M"/>
    <property type="match status" value="1"/>
</dbReference>
<dbReference type="PANTHER" id="PTHR21646:SF16">
    <property type="entry name" value="U4_U6.U5 TRI-SNRNP-ASSOCIATED PROTEIN 2"/>
    <property type="match status" value="1"/>
</dbReference>
<dbReference type="InterPro" id="IPR033809">
    <property type="entry name" value="USP39"/>
</dbReference>
<dbReference type="SMART" id="SM00290">
    <property type="entry name" value="ZnF_UBP"/>
    <property type="match status" value="1"/>
</dbReference>
<reference evidence="13" key="1">
    <citation type="submission" date="2018-07" db="EMBL/GenBank/DDBJ databases">
        <authorList>
            <person name="Quirk P.G."/>
            <person name="Krulwich T.A."/>
        </authorList>
    </citation>
    <scope>NUCLEOTIDE SEQUENCE</scope>
    <source>
        <strain evidence="13">Anand</strain>
    </source>
</reference>
<dbReference type="InterPro" id="IPR001394">
    <property type="entry name" value="Peptidase_C19_UCH"/>
</dbReference>
<keyword evidence="8" id="KW-0539">Nucleus</keyword>
<dbReference type="GO" id="GO:0000245">
    <property type="term" value="P:spliceosomal complex assembly"/>
    <property type="evidence" value="ECO:0007669"/>
    <property type="project" value="InterPro"/>
</dbReference>
<dbReference type="GO" id="GO:0004843">
    <property type="term" value="F:cysteine-type deubiquitinase activity"/>
    <property type="evidence" value="ECO:0007669"/>
    <property type="project" value="InterPro"/>
</dbReference>
<evidence type="ECO:0000256" key="1">
    <source>
        <dbReference type="ARBA" id="ARBA00004123"/>
    </source>
</evidence>
<protein>
    <submittedName>
        <fullName evidence="13">Ubiquitin carboxyl-terminal hydrolase, putative</fullName>
    </submittedName>
</protein>
<keyword evidence="7" id="KW-0508">mRNA splicing</keyword>
<dbReference type="InterPro" id="IPR028889">
    <property type="entry name" value="USP"/>
</dbReference>
<dbReference type="SUPFAM" id="SSF57850">
    <property type="entry name" value="RING/U-box"/>
    <property type="match status" value="1"/>
</dbReference>
<dbReference type="SUPFAM" id="SSF54001">
    <property type="entry name" value="Cysteine proteinases"/>
    <property type="match status" value="1"/>
</dbReference>
<dbReference type="GO" id="GO:0016579">
    <property type="term" value="P:protein deubiquitination"/>
    <property type="evidence" value="ECO:0007669"/>
    <property type="project" value="InterPro"/>
</dbReference>
<feature type="compositionally biased region" description="Basic residues" evidence="10">
    <location>
        <begin position="1"/>
        <end position="14"/>
    </location>
</feature>
<feature type="domain" description="USP" evidence="11">
    <location>
        <begin position="264"/>
        <end position="564"/>
    </location>
</feature>
<organism evidence="13">
    <name type="scientific">Theileria annulata</name>
    <dbReference type="NCBI Taxonomy" id="5874"/>
    <lineage>
        <taxon>Eukaryota</taxon>
        <taxon>Sar</taxon>
        <taxon>Alveolata</taxon>
        <taxon>Apicomplexa</taxon>
        <taxon>Aconoidasida</taxon>
        <taxon>Piroplasmida</taxon>
        <taxon>Theileriidae</taxon>
        <taxon>Theileria</taxon>
    </lineage>
</organism>
<dbReference type="GO" id="GO:0008270">
    <property type="term" value="F:zinc ion binding"/>
    <property type="evidence" value="ECO:0007669"/>
    <property type="project" value="UniProtKB-KW"/>
</dbReference>
<keyword evidence="3" id="KW-0479">Metal-binding</keyword>
<dbReference type="Gene3D" id="3.90.70.10">
    <property type="entry name" value="Cysteine proteinases"/>
    <property type="match status" value="1"/>
</dbReference>
<dbReference type="Pfam" id="PF00443">
    <property type="entry name" value="UCH"/>
    <property type="match status" value="1"/>
</dbReference>
<name>A0A3B0MKM7_THEAN</name>
<feature type="compositionally biased region" description="Low complexity" evidence="10">
    <location>
        <begin position="56"/>
        <end position="86"/>
    </location>
</feature>
<evidence type="ECO:0000256" key="9">
    <source>
        <dbReference type="PROSITE-ProRule" id="PRU00502"/>
    </source>
</evidence>
<keyword evidence="5 9" id="KW-0863">Zinc-finger</keyword>
<evidence type="ECO:0000256" key="7">
    <source>
        <dbReference type="ARBA" id="ARBA00023187"/>
    </source>
</evidence>
<evidence type="ECO:0000313" key="13">
    <source>
        <dbReference type="EMBL" id="SVP90633.1"/>
    </source>
</evidence>
<evidence type="ECO:0000256" key="5">
    <source>
        <dbReference type="ARBA" id="ARBA00022771"/>
    </source>
</evidence>
<evidence type="ECO:0000259" key="11">
    <source>
        <dbReference type="PROSITE" id="PS50235"/>
    </source>
</evidence>
<dbReference type="InterPro" id="IPR001607">
    <property type="entry name" value="Znf_UBP"/>
</dbReference>
<comment type="subcellular location">
    <subcellularLocation>
        <location evidence="1">Nucleus</location>
    </subcellularLocation>
</comment>
<dbReference type="VEuPathDB" id="PiroplasmaDB:TA15335"/>
<keyword evidence="2" id="KW-0507">mRNA processing</keyword>
<accession>A0A3B0MKM7</accession>
<dbReference type="EMBL" id="UIVS01000002">
    <property type="protein sequence ID" value="SVP91152.1"/>
    <property type="molecule type" value="Genomic_DNA"/>
</dbReference>
<sequence>MVGRPKKSGGKRSKSSSPVPKSNPRAGRSPKLKPVKETPPKVEESTHTRSSKTSKRSLSSSKSPVSPSKSPSKSPPQRAKSSSKSPSRPKKGQKVNDESVLSHTNDKSLDETLTIAQCDEPLSSQSESSVPQVPVPPKVKVLNCPYLGTINRHLLDFDFEKVCSITLSNVHVYACLVCGKYFQGRGKNTYCYTHALEECHYLFMNLEDCRVYCIPENYPVDDASLDDIKHFLKPVYTKKDVQTLSTQVIYGKALDGTDFIPGCIGLNNLKNTDYFNVIIQLICVVEPLRNLFLVFDVNRVQPPDPVIITLSQLIRKIFNVKNFKGIVSPHEFVQSVGIVTNGLYKIGVQSDPVSLLSWLLARIHQKLHNRNTKESVVTKTFGGELLIKTLKKIRWETERQPFRMLSLTVPEAPIFKDSMDSNAIPQAQIFELLSKYDGVTETVNSNGDVCTYKLSKLPKYLILIIKRFTKNNFFLEKNPTIVSFPMKNLDLKDYVTEEIKDSVTRYDLYCNICHEGKPTGGIFKVHVYHPPSGNWFQMEDLLVTSILPQQVALTESYVQVYKRQDLTTVPEEEVDMFS</sequence>
<evidence type="ECO:0000313" key="14">
    <source>
        <dbReference type="EMBL" id="SVP91152.1"/>
    </source>
</evidence>
<evidence type="ECO:0000259" key="12">
    <source>
        <dbReference type="PROSITE" id="PS50271"/>
    </source>
</evidence>
<feature type="compositionally biased region" description="Basic and acidic residues" evidence="10">
    <location>
        <begin position="34"/>
        <end position="47"/>
    </location>
</feature>
<feature type="region of interest" description="Disordered" evidence="10">
    <location>
        <begin position="1"/>
        <end position="106"/>
    </location>
</feature>
<feature type="domain" description="UBP-type" evidence="12">
    <location>
        <begin position="142"/>
        <end position="239"/>
    </location>
</feature>
<evidence type="ECO:0000256" key="6">
    <source>
        <dbReference type="ARBA" id="ARBA00022833"/>
    </source>
</evidence>
<dbReference type="InterPro" id="IPR013083">
    <property type="entry name" value="Znf_RING/FYVE/PHD"/>
</dbReference>
<evidence type="ECO:0000256" key="10">
    <source>
        <dbReference type="SAM" id="MobiDB-lite"/>
    </source>
</evidence>
<dbReference type="PROSITE" id="PS50271">
    <property type="entry name" value="ZF_UBP"/>
    <property type="match status" value="1"/>
</dbReference>
<dbReference type="PROSITE" id="PS50235">
    <property type="entry name" value="USP_3"/>
    <property type="match status" value="1"/>
</dbReference>
<dbReference type="InterPro" id="IPR050185">
    <property type="entry name" value="Ub_carboxyl-term_hydrolase"/>
</dbReference>
<evidence type="ECO:0000256" key="3">
    <source>
        <dbReference type="ARBA" id="ARBA00022723"/>
    </source>
</evidence>
<dbReference type="Pfam" id="PF02148">
    <property type="entry name" value="zf-UBP"/>
    <property type="match status" value="1"/>
</dbReference>
<evidence type="ECO:0000256" key="4">
    <source>
        <dbReference type="ARBA" id="ARBA00022728"/>
    </source>
</evidence>
<gene>
    <name evidence="13" type="ORF">TAT_000134300</name>
    <name evidence="14" type="ORF">TAV_000134400</name>
</gene>
<keyword evidence="4" id="KW-0747">Spliceosome</keyword>
<dbReference type="Gene3D" id="3.30.40.10">
    <property type="entry name" value="Zinc/RING finger domain, C3HC4 (zinc finger)"/>
    <property type="match status" value="1"/>
</dbReference>
<proteinExistence type="predicted"/>
<keyword evidence="6" id="KW-0862">Zinc</keyword>
<dbReference type="PANTHER" id="PTHR21646">
    <property type="entry name" value="UBIQUITIN CARBOXYL-TERMINAL HYDROLASE"/>
    <property type="match status" value="1"/>
</dbReference>
<evidence type="ECO:0000256" key="2">
    <source>
        <dbReference type="ARBA" id="ARBA00022664"/>
    </source>
</evidence>
<dbReference type="AlphaFoldDB" id="A0A3B0MKM7"/>
<dbReference type="GO" id="GO:0005681">
    <property type="term" value="C:spliceosomal complex"/>
    <property type="evidence" value="ECO:0007669"/>
    <property type="project" value="UniProtKB-KW"/>
</dbReference>
<dbReference type="EMBL" id="UIVT01000002">
    <property type="protein sequence ID" value="SVP90633.1"/>
    <property type="molecule type" value="Genomic_DNA"/>
</dbReference>